<dbReference type="GO" id="GO:0030915">
    <property type="term" value="C:Smc5-Smc6 complex"/>
    <property type="evidence" value="ECO:0007669"/>
    <property type="project" value="UniProtKB-UniRule"/>
</dbReference>
<dbReference type="Proteomes" id="UP000735874">
    <property type="component" value="Unassembled WGS sequence"/>
</dbReference>
<proteinExistence type="inferred from homology"/>
<keyword evidence="4 7" id="KW-0233">DNA recombination</keyword>
<name>A0A8T0YWH7_9STRA</name>
<dbReference type="VEuPathDB" id="FungiDB:PC110_g11168"/>
<evidence type="ECO:0000313" key="9">
    <source>
        <dbReference type="EMBL" id="KAG2854045.1"/>
    </source>
</evidence>
<comment type="caution">
    <text evidence="9">The sequence shown here is derived from an EMBL/GenBank/DDBJ whole genome shotgun (WGS) entry which is preliminary data.</text>
</comment>
<dbReference type="EMBL" id="RCMG01000450">
    <property type="protein sequence ID" value="KAG2854045.1"/>
    <property type="molecule type" value="Genomic_DNA"/>
</dbReference>
<comment type="subcellular location">
    <subcellularLocation>
        <location evidence="1 7">Nucleus</location>
    </subcellularLocation>
</comment>
<dbReference type="PANTHER" id="PTHR16140:SF0">
    <property type="entry name" value="NON-STRUCTURAL MAINTENANCE OF CHROMOSOMES ELEMENT 4"/>
    <property type="match status" value="1"/>
</dbReference>
<evidence type="ECO:0000256" key="2">
    <source>
        <dbReference type="ARBA" id="ARBA00008997"/>
    </source>
</evidence>
<evidence type="ECO:0000259" key="8">
    <source>
        <dbReference type="Pfam" id="PF08743"/>
    </source>
</evidence>
<dbReference type="GO" id="GO:0005634">
    <property type="term" value="C:nucleus"/>
    <property type="evidence" value="ECO:0007669"/>
    <property type="project" value="UniProtKB-SubCell"/>
</dbReference>
<dbReference type="Pfam" id="PF08743">
    <property type="entry name" value="Nse4_C"/>
    <property type="match status" value="1"/>
</dbReference>
<dbReference type="GO" id="GO:0006310">
    <property type="term" value="P:DNA recombination"/>
    <property type="evidence" value="ECO:0007669"/>
    <property type="project" value="UniProtKB-UniRule"/>
</dbReference>
<evidence type="ECO:0000256" key="7">
    <source>
        <dbReference type="RuleBase" id="RU365071"/>
    </source>
</evidence>
<evidence type="ECO:0000256" key="3">
    <source>
        <dbReference type="ARBA" id="ARBA00022763"/>
    </source>
</evidence>
<keyword evidence="5 7" id="KW-0234">DNA repair</keyword>
<evidence type="ECO:0000256" key="1">
    <source>
        <dbReference type="ARBA" id="ARBA00004123"/>
    </source>
</evidence>
<protein>
    <recommendedName>
        <fullName evidence="7">Non-structural maintenance of chromosomes element 4</fullName>
    </recommendedName>
</protein>
<comment type="similarity">
    <text evidence="2 7">Belongs to the NSE4 family.</text>
</comment>
<evidence type="ECO:0000313" key="10">
    <source>
        <dbReference type="Proteomes" id="UP000735874"/>
    </source>
</evidence>
<feature type="domain" description="Non-structural maintenance of chromosome element 4 C-terminal" evidence="8">
    <location>
        <begin position="176"/>
        <end position="253"/>
    </location>
</feature>
<sequence>MNERRKIHDWERALLQDIKESAVDLADLQSDKFDRATDDLDALYQGVCYPREGNLDGLCLDELDSAVGRQAGLLSGTDITKASELITASGNAYVNNSEFDWEALGNAVGSCFQSVWDDGHEGCKEGEEEASTCSPGQKRARNPTERVYCKEDIQDAQARRLGILETAIKRESGQRVSFFDVVLDSSSFEQTVENLFDASFLVHNGSLGIGLDDTTGLPFLEKREDAVKDQASSGQCILSITPAQWEGLVARSEQVELMTRTDNAPMLTS</sequence>
<keyword evidence="3 7" id="KW-0227">DNA damage</keyword>
<comment type="function">
    <text evidence="7">Component of the SMC5-SMC6 complex, that promotes sister chromatid alignment after DNA damage and facilitates double-stranded DNA breaks (DSBs) repair via homologous recombination between sister chromatids.</text>
</comment>
<dbReference type="InterPro" id="IPR027786">
    <property type="entry name" value="Nse4/EID"/>
</dbReference>
<evidence type="ECO:0000256" key="4">
    <source>
        <dbReference type="ARBA" id="ARBA00023172"/>
    </source>
</evidence>
<dbReference type="InterPro" id="IPR014854">
    <property type="entry name" value="Nse4_C"/>
</dbReference>
<accession>A0A8T0YWH7</accession>
<dbReference type="PANTHER" id="PTHR16140">
    <property type="entry name" value="NON-STRUCTURAL MAINTENANCE OF CHROMOSOMES ELEMENT 4"/>
    <property type="match status" value="1"/>
</dbReference>
<dbReference type="AlphaFoldDB" id="A0A8T0YWH7"/>
<reference evidence="9" key="1">
    <citation type="submission" date="2018-10" db="EMBL/GenBank/DDBJ databases">
        <title>Effector identification in a new, highly contiguous assembly of the strawberry crown rot pathogen Phytophthora cactorum.</title>
        <authorList>
            <person name="Armitage A.D."/>
            <person name="Nellist C.F."/>
            <person name="Bates H."/>
            <person name="Vickerstaff R.J."/>
            <person name="Harrison R.J."/>
        </authorList>
    </citation>
    <scope>NUCLEOTIDE SEQUENCE</scope>
    <source>
        <strain evidence="9">15-7</strain>
    </source>
</reference>
<evidence type="ECO:0000256" key="6">
    <source>
        <dbReference type="ARBA" id="ARBA00023242"/>
    </source>
</evidence>
<organism evidence="9 10">
    <name type="scientific">Phytophthora cactorum</name>
    <dbReference type="NCBI Taxonomy" id="29920"/>
    <lineage>
        <taxon>Eukaryota</taxon>
        <taxon>Sar</taxon>
        <taxon>Stramenopiles</taxon>
        <taxon>Oomycota</taxon>
        <taxon>Peronosporomycetes</taxon>
        <taxon>Peronosporales</taxon>
        <taxon>Peronosporaceae</taxon>
        <taxon>Phytophthora</taxon>
    </lineage>
</organism>
<comment type="subunit">
    <text evidence="7">Component of the SMC5-SMC6 complex.</text>
</comment>
<dbReference type="GO" id="GO:0006281">
    <property type="term" value="P:DNA repair"/>
    <property type="evidence" value="ECO:0007669"/>
    <property type="project" value="UniProtKB-UniRule"/>
</dbReference>
<evidence type="ECO:0000256" key="5">
    <source>
        <dbReference type="ARBA" id="ARBA00023204"/>
    </source>
</evidence>
<keyword evidence="6 7" id="KW-0539">Nucleus</keyword>
<gene>
    <name evidence="9" type="ORF">PC113_g13651</name>
</gene>